<organism evidence="1 2">
    <name type="scientific">Streblomastix strix</name>
    <dbReference type="NCBI Taxonomy" id="222440"/>
    <lineage>
        <taxon>Eukaryota</taxon>
        <taxon>Metamonada</taxon>
        <taxon>Preaxostyla</taxon>
        <taxon>Oxymonadida</taxon>
        <taxon>Streblomastigidae</taxon>
        <taxon>Streblomastix</taxon>
    </lineage>
</organism>
<dbReference type="OrthoDB" id="10500762at2759"/>
<reference evidence="1 2" key="1">
    <citation type="submission" date="2019-03" db="EMBL/GenBank/DDBJ databases">
        <title>Single cell metagenomics reveals metabolic interactions within the superorganism composed of flagellate Streblomastix strix and complex community of Bacteroidetes bacteria on its surface.</title>
        <authorList>
            <person name="Treitli S.C."/>
            <person name="Kolisko M."/>
            <person name="Husnik F."/>
            <person name="Keeling P."/>
            <person name="Hampl V."/>
        </authorList>
    </citation>
    <scope>NUCLEOTIDE SEQUENCE [LARGE SCALE GENOMIC DNA]</scope>
    <source>
        <strain evidence="1">ST1C</strain>
    </source>
</reference>
<comment type="caution">
    <text evidence="1">The sequence shown here is derived from an EMBL/GenBank/DDBJ whole genome shotgun (WGS) entry which is preliminary data.</text>
</comment>
<dbReference type="Proteomes" id="UP000324800">
    <property type="component" value="Unassembled WGS sequence"/>
</dbReference>
<dbReference type="AlphaFoldDB" id="A0A5J4V122"/>
<protein>
    <submittedName>
        <fullName evidence="1">Uncharacterized protein</fullName>
    </submittedName>
</protein>
<evidence type="ECO:0000313" key="1">
    <source>
        <dbReference type="EMBL" id="KAA6376398.1"/>
    </source>
</evidence>
<evidence type="ECO:0000313" key="2">
    <source>
        <dbReference type="Proteomes" id="UP000324800"/>
    </source>
</evidence>
<dbReference type="EMBL" id="SNRW01010554">
    <property type="protein sequence ID" value="KAA6376398.1"/>
    <property type="molecule type" value="Genomic_DNA"/>
</dbReference>
<name>A0A5J4V122_9EUKA</name>
<accession>A0A5J4V122</accession>
<proteinExistence type="predicted"/>
<sequence length="157" mass="18059">MPQSKIWPFTTSATLTGIRTSQNIPLSHVTDFCLLFPKEARATTCFENPYYQNIQVTTYGHNFPDIPMNTLDQQQFFQLQFNVSNLNLLFEASDEFEDALTTLRNRATRRLNPHTDLTSFLKTLQCKRNSNGALTFDMLDIQNQNTSVELRGAPIYQ</sequence>
<gene>
    <name evidence="1" type="ORF">EZS28_028076</name>
</gene>